<dbReference type="SMART" id="SM00860">
    <property type="entry name" value="SMI1_KNR4"/>
    <property type="match status" value="1"/>
</dbReference>
<reference evidence="2 3" key="1">
    <citation type="submission" date="2022-11" db="EMBL/GenBank/DDBJ databases">
        <title>Minimal conservation of predation-associated metabolite biosynthetic gene clusters underscores biosynthetic potential of Myxococcota including descriptions for ten novel species: Archangium lansinium sp. nov., Myxococcus landrumus sp. nov., Nannocystis bai.</title>
        <authorList>
            <person name="Ahearne A."/>
            <person name="Stevens C."/>
            <person name="Dowd S."/>
        </authorList>
    </citation>
    <scope>NUCLEOTIDE SEQUENCE [LARGE SCALE GENOMIC DNA]</scope>
    <source>
        <strain evidence="2 3">RJM3</strain>
    </source>
</reference>
<proteinExistence type="predicted"/>
<sequence>MAASKKSDRPQRATAAARRVSAWLQKHASEEVTQLRPPAREASLQALAKALGKPLPPELVAMWKVHDGLPIFEYAGLGAAASRKSRAGLESLRKKGTFDDHEVFEQSTPRVKPVKWHEAWIPIAQDGCGNLYCIDLAPGRAGRVGQVIKWEVAGGPFTTGSADLATVLERYADALESGRFTYLADSGIYDGPYLDLLGDR</sequence>
<organism evidence="2 3">
    <name type="scientific">Polyangium mundeleinium</name>
    <dbReference type="NCBI Taxonomy" id="2995306"/>
    <lineage>
        <taxon>Bacteria</taxon>
        <taxon>Pseudomonadati</taxon>
        <taxon>Myxococcota</taxon>
        <taxon>Polyangia</taxon>
        <taxon>Polyangiales</taxon>
        <taxon>Polyangiaceae</taxon>
        <taxon>Polyangium</taxon>
    </lineage>
</organism>
<name>A0ABT5ET33_9BACT</name>
<feature type="domain" description="Knr4/Smi1-like" evidence="1">
    <location>
        <begin position="38"/>
        <end position="170"/>
    </location>
</feature>
<gene>
    <name evidence="2" type="ORF">POL67_25050</name>
</gene>
<dbReference type="InterPro" id="IPR018958">
    <property type="entry name" value="Knr4/Smi1-like_dom"/>
</dbReference>
<dbReference type="InterPro" id="IPR037883">
    <property type="entry name" value="Knr4/Smi1-like_sf"/>
</dbReference>
<dbReference type="Proteomes" id="UP001221411">
    <property type="component" value="Unassembled WGS sequence"/>
</dbReference>
<dbReference type="Gene3D" id="3.40.1580.10">
    <property type="entry name" value="SMI1/KNR4-like"/>
    <property type="match status" value="1"/>
</dbReference>
<dbReference type="EMBL" id="JAQNDO010000001">
    <property type="protein sequence ID" value="MDC0744624.1"/>
    <property type="molecule type" value="Genomic_DNA"/>
</dbReference>
<evidence type="ECO:0000313" key="3">
    <source>
        <dbReference type="Proteomes" id="UP001221411"/>
    </source>
</evidence>
<comment type="caution">
    <text evidence="2">The sequence shown here is derived from an EMBL/GenBank/DDBJ whole genome shotgun (WGS) entry which is preliminary data.</text>
</comment>
<keyword evidence="3" id="KW-1185">Reference proteome</keyword>
<dbReference type="PANTHER" id="PTHR47432:SF1">
    <property type="entry name" value="CELL WALL ASSEMBLY REGULATOR SMI1"/>
    <property type="match status" value="1"/>
</dbReference>
<accession>A0ABT5ET33</accession>
<dbReference type="Pfam" id="PF09346">
    <property type="entry name" value="SMI1_KNR4"/>
    <property type="match status" value="1"/>
</dbReference>
<dbReference type="RefSeq" id="WP_271921340.1">
    <property type="nucleotide sequence ID" value="NZ_JAQNDO010000001.1"/>
</dbReference>
<protein>
    <submittedName>
        <fullName evidence="2">SMI1/KNR4 family protein</fullName>
    </submittedName>
</protein>
<dbReference type="SUPFAM" id="SSF160631">
    <property type="entry name" value="SMI1/KNR4-like"/>
    <property type="match status" value="1"/>
</dbReference>
<evidence type="ECO:0000313" key="2">
    <source>
        <dbReference type="EMBL" id="MDC0744624.1"/>
    </source>
</evidence>
<dbReference type="PANTHER" id="PTHR47432">
    <property type="entry name" value="CELL WALL ASSEMBLY REGULATOR SMI1"/>
    <property type="match status" value="1"/>
</dbReference>
<evidence type="ECO:0000259" key="1">
    <source>
        <dbReference type="SMART" id="SM00860"/>
    </source>
</evidence>
<dbReference type="InterPro" id="IPR051873">
    <property type="entry name" value="KNR4/SMI1_regulator"/>
</dbReference>